<dbReference type="RefSeq" id="WP_186410233.1">
    <property type="nucleotide sequence ID" value="NZ_FLQY01000069.1"/>
</dbReference>
<evidence type="ECO:0000313" key="3">
    <source>
        <dbReference type="EMBL" id="SBT05632.1"/>
    </source>
</evidence>
<keyword evidence="4" id="KW-1185">Reference proteome</keyword>
<name>A0A1A8XMJ5_9RHOO</name>
<gene>
    <name evidence="3" type="ORF">PROAA_1600008</name>
</gene>
<evidence type="ECO:0000313" key="4">
    <source>
        <dbReference type="Proteomes" id="UP000199600"/>
    </source>
</evidence>
<dbReference type="PANTHER" id="PTHR37946:SF1">
    <property type="entry name" value="SLL1969 PROTEIN"/>
    <property type="match status" value="1"/>
</dbReference>
<sequence length="303" mass="33332">MLAIVLRLFILLELAVYSALAWHFLDATALAAGLYAVVGVLGLRLWIAGLTYAFAWFHHSPSPTLGIWQAIRMFFGECAAFILNFVLVSPFERFWMGTDRLTPTGERPPLLLIHGYGCSRAAWWWLRRRLEQAGWAVATISLEPIYTSIENYVAPVSRRVDEVLAATGAHQLVLVGHSMGGLVARAYLRTHGVAKVIRLITLGTPHLGSELAKYGIGENARQMTPGSSWLVALASEEPRVDTLNVYSPHDSYVLPQSNLDFSGSQRRTIDGLGHLSMLYSPRVAMALLDGLEEQKMGSADGGQ</sequence>
<feature type="transmembrane region" description="Helical" evidence="1">
    <location>
        <begin position="69"/>
        <end position="88"/>
    </location>
</feature>
<dbReference type="Gene3D" id="3.40.50.1820">
    <property type="entry name" value="alpha/beta hydrolase"/>
    <property type="match status" value="1"/>
</dbReference>
<feature type="transmembrane region" description="Helical" evidence="1">
    <location>
        <begin position="31"/>
        <end position="57"/>
    </location>
</feature>
<organism evidence="3 4">
    <name type="scientific">Candidatus Propionivibrio aalborgensis</name>
    <dbReference type="NCBI Taxonomy" id="1860101"/>
    <lineage>
        <taxon>Bacteria</taxon>
        <taxon>Pseudomonadati</taxon>
        <taxon>Pseudomonadota</taxon>
        <taxon>Betaproteobacteria</taxon>
        <taxon>Rhodocyclales</taxon>
        <taxon>Rhodocyclaceae</taxon>
        <taxon>Propionivibrio</taxon>
    </lineage>
</organism>
<dbReference type="InterPro" id="IPR000073">
    <property type="entry name" value="AB_hydrolase_1"/>
</dbReference>
<dbReference type="PANTHER" id="PTHR37946">
    <property type="entry name" value="SLL1969 PROTEIN"/>
    <property type="match status" value="1"/>
</dbReference>
<dbReference type="SUPFAM" id="SSF53474">
    <property type="entry name" value="alpha/beta-Hydrolases"/>
    <property type="match status" value="1"/>
</dbReference>
<dbReference type="EMBL" id="FLQY01000069">
    <property type="protein sequence ID" value="SBT05632.1"/>
    <property type="molecule type" value="Genomic_DNA"/>
</dbReference>
<dbReference type="AlphaFoldDB" id="A0A1A8XMJ5"/>
<evidence type="ECO:0000259" key="2">
    <source>
        <dbReference type="Pfam" id="PF00561"/>
    </source>
</evidence>
<dbReference type="Pfam" id="PF00561">
    <property type="entry name" value="Abhydrolase_1"/>
    <property type="match status" value="1"/>
</dbReference>
<evidence type="ECO:0000256" key="1">
    <source>
        <dbReference type="SAM" id="Phobius"/>
    </source>
</evidence>
<feature type="domain" description="AB hydrolase-1" evidence="2">
    <location>
        <begin position="108"/>
        <end position="211"/>
    </location>
</feature>
<keyword evidence="1" id="KW-1133">Transmembrane helix</keyword>
<reference evidence="3 4" key="1">
    <citation type="submission" date="2016-06" db="EMBL/GenBank/DDBJ databases">
        <authorList>
            <person name="Kjaerup R.B."/>
            <person name="Dalgaard T.S."/>
            <person name="Juul-Madsen H.R."/>
        </authorList>
    </citation>
    <scope>NUCLEOTIDE SEQUENCE [LARGE SCALE GENOMIC DNA]</scope>
    <source>
        <strain evidence="3">2</strain>
    </source>
</reference>
<dbReference type="Proteomes" id="UP000199600">
    <property type="component" value="Unassembled WGS sequence"/>
</dbReference>
<accession>A0A1A8XMJ5</accession>
<keyword evidence="1" id="KW-0472">Membrane</keyword>
<keyword evidence="1" id="KW-0812">Transmembrane</keyword>
<protein>
    <submittedName>
        <fullName evidence="3">PGAP1 family protein</fullName>
    </submittedName>
</protein>
<dbReference type="InterPro" id="IPR029058">
    <property type="entry name" value="AB_hydrolase_fold"/>
</dbReference>
<proteinExistence type="predicted"/>